<feature type="domain" description="Fumarate lyase N-terminal" evidence="5">
    <location>
        <begin position="6"/>
        <end position="165"/>
    </location>
</feature>
<reference evidence="6 7" key="1">
    <citation type="journal article" date="2014" name="Antonie Van Leeuwenhoek">
        <title>Oenococcus alcoholitolerans sp. nov., a lactic acid bacteria isolated from cachaca and ethanol fermentation processes.</title>
        <authorList>
            <person name="Badotti F."/>
            <person name="Moreira A.P."/>
            <person name="Tonon L.A."/>
            <person name="de Lucena B.T."/>
            <person name="Gomes Fde C."/>
            <person name="Kruger R."/>
            <person name="Thompson C.C."/>
            <person name="de Morais M.A.Jr."/>
            <person name="Rosa C.A."/>
            <person name="Thompson F.L."/>
        </authorList>
    </citation>
    <scope>NUCLEOTIDE SEQUENCE [LARGE SCALE GENOMIC DNA]</scope>
    <source>
        <strain evidence="6 7">UFRJ-M7.2.18</strain>
    </source>
</reference>
<dbReference type="InterPro" id="IPR024083">
    <property type="entry name" value="Fumarase/histidase_N"/>
</dbReference>
<dbReference type="PRINTS" id="PR00149">
    <property type="entry name" value="FUMRATELYASE"/>
</dbReference>
<evidence type="ECO:0000313" key="6">
    <source>
        <dbReference type="EMBL" id="KGO21299.1"/>
    </source>
</evidence>
<keyword evidence="3" id="KW-0055">Arginine biosynthesis</keyword>
<comment type="pathway">
    <text evidence="1">Amino-acid biosynthesis; L-arginine biosynthesis; L-arginine from L-ornithine and carbamoyl phosphate: step 3/3.</text>
</comment>
<protein>
    <recommendedName>
        <fullName evidence="2">argininosuccinate lyase</fullName>
        <ecNumber evidence="2">4.3.2.1</ecNumber>
    </recommendedName>
</protein>
<dbReference type="EC" id="4.3.2.1" evidence="2"/>
<evidence type="ECO:0000256" key="4">
    <source>
        <dbReference type="ARBA" id="ARBA00023239"/>
    </source>
</evidence>
<dbReference type="InterPro" id="IPR022761">
    <property type="entry name" value="Fumarate_lyase_N"/>
</dbReference>
<keyword evidence="3" id="KW-0028">Amino-acid biosynthesis</keyword>
<sequence length="165" mass="18724">MKLWGGRFKKAEDQDMTVFDNSLPQGRLMYKEDIDGSIAHAKMLQKQKIIQENEASLIIDGLNKIKKQIESGTIEIPDNGYEDIHSFIETILTKQIGTAGKKLHTARSRNDQTAVDSKLFFKRHLQNILAAIDKLIQVFKDKEKEDDGSTIIPGYTHLQKAQVIT</sequence>
<dbReference type="SUPFAM" id="SSF48557">
    <property type="entry name" value="L-aspartase-like"/>
    <property type="match status" value="1"/>
</dbReference>
<keyword evidence="7" id="KW-1185">Reference proteome</keyword>
<organism evidence="6 7">
    <name type="scientific">Oenococcus alcoholitolerans</name>
    <dbReference type="NCBI Taxonomy" id="931074"/>
    <lineage>
        <taxon>Bacteria</taxon>
        <taxon>Bacillati</taxon>
        <taxon>Bacillota</taxon>
        <taxon>Bacilli</taxon>
        <taxon>Lactobacillales</taxon>
        <taxon>Lactobacillaceae</taxon>
        <taxon>Oenococcus</taxon>
    </lineage>
</organism>
<accession>A0ABR4XNM6</accession>
<dbReference type="InterPro" id="IPR000362">
    <property type="entry name" value="Fumarate_lyase_fam"/>
</dbReference>
<dbReference type="Pfam" id="PF00206">
    <property type="entry name" value="Lyase_1"/>
    <property type="match status" value="1"/>
</dbReference>
<dbReference type="Proteomes" id="UP000030023">
    <property type="component" value="Unassembled WGS sequence"/>
</dbReference>
<dbReference type="PRINTS" id="PR00145">
    <property type="entry name" value="ARGSUCLYASE"/>
</dbReference>
<dbReference type="Gene3D" id="1.10.275.10">
    <property type="entry name" value="Fumarase/aspartase (N-terminal domain)"/>
    <property type="match status" value="1"/>
</dbReference>
<dbReference type="InterPro" id="IPR008948">
    <property type="entry name" value="L-Aspartase-like"/>
</dbReference>
<dbReference type="PANTHER" id="PTHR43814">
    <property type="entry name" value="ARGININOSUCCINATE LYASE"/>
    <property type="match status" value="1"/>
</dbReference>
<feature type="non-terminal residue" evidence="6">
    <location>
        <position position="165"/>
    </location>
</feature>
<name>A0ABR4XNM6_9LACO</name>
<dbReference type="InterPro" id="IPR009049">
    <property type="entry name" value="Argininosuccinate_lyase"/>
</dbReference>
<evidence type="ECO:0000256" key="2">
    <source>
        <dbReference type="ARBA" id="ARBA00012338"/>
    </source>
</evidence>
<evidence type="ECO:0000313" key="7">
    <source>
        <dbReference type="Proteomes" id="UP000030023"/>
    </source>
</evidence>
<dbReference type="Gene3D" id="1.20.200.10">
    <property type="entry name" value="Fumarase/aspartase (Central domain)"/>
    <property type="match status" value="1"/>
</dbReference>
<comment type="caution">
    <text evidence="6">The sequence shown here is derived from an EMBL/GenBank/DDBJ whole genome shotgun (WGS) entry which is preliminary data.</text>
</comment>
<dbReference type="PANTHER" id="PTHR43814:SF1">
    <property type="entry name" value="ARGININOSUCCINATE LYASE"/>
    <property type="match status" value="1"/>
</dbReference>
<evidence type="ECO:0000256" key="1">
    <source>
        <dbReference type="ARBA" id="ARBA00004941"/>
    </source>
</evidence>
<proteinExistence type="predicted"/>
<evidence type="ECO:0000259" key="5">
    <source>
        <dbReference type="Pfam" id="PF00206"/>
    </source>
</evidence>
<evidence type="ECO:0000256" key="3">
    <source>
        <dbReference type="ARBA" id="ARBA00022571"/>
    </source>
</evidence>
<keyword evidence="4" id="KW-0456">Lyase</keyword>
<gene>
    <name evidence="6" type="ORF">Q757_09855</name>
</gene>
<dbReference type="EMBL" id="AXCV01000622">
    <property type="protein sequence ID" value="KGO21299.1"/>
    <property type="molecule type" value="Genomic_DNA"/>
</dbReference>